<dbReference type="OrthoDB" id="5866579at2759"/>
<sequence length="99" mass="11498">DSSGPSTSSSWYYEDVDGKQWQHHSDSIPRDYPLTRSGHDRWPNQIEYLVQTYAKLRERRRLVYCPGTLRDILGGTEPLVELLKMSQGKTQVEKVKAEM</sequence>
<protein>
    <submittedName>
        <fullName evidence="3">WWE domain-containing protein</fullName>
    </submittedName>
</protein>
<organism evidence="3">
    <name type="scientific">Anisakis simplex</name>
    <name type="common">Herring worm</name>
    <dbReference type="NCBI Taxonomy" id="6269"/>
    <lineage>
        <taxon>Eukaryota</taxon>
        <taxon>Metazoa</taxon>
        <taxon>Ecdysozoa</taxon>
        <taxon>Nematoda</taxon>
        <taxon>Chromadorea</taxon>
        <taxon>Rhabditida</taxon>
        <taxon>Spirurina</taxon>
        <taxon>Ascaridomorpha</taxon>
        <taxon>Ascaridoidea</taxon>
        <taxon>Anisakidae</taxon>
        <taxon>Anisakis</taxon>
        <taxon>Anisakis simplex complex</taxon>
    </lineage>
</organism>
<keyword evidence="2" id="KW-1185">Reference proteome</keyword>
<evidence type="ECO:0000313" key="1">
    <source>
        <dbReference type="EMBL" id="VDK24909.1"/>
    </source>
</evidence>
<reference evidence="1 2" key="2">
    <citation type="submission" date="2018-11" db="EMBL/GenBank/DDBJ databases">
        <authorList>
            <consortium name="Pathogen Informatics"/>
        </authorList>
    </citation>
    <scope>NUCLEOTIDE SEQUENCE [LARGE SCALE GENOMIC DNA]</scope>
</reference>
<dbReference type="AlphaFoldDB" id="A0A0M3JCB0"/>
<gene>
    <name evidence="1" type="ORF">ASIM_LOCUS5043</name>
</gene>
<dbReference type="Proteomes" id="UP000267096">
    <property type="component" value="Unassembled WGS sequence"/>
</dbReference>
<accession>A0A0M3JCB0</accession>
<dbReference type="WBParaSite" id="ASIM_0000524001-mRNA-1">
    <property type="protein sequence ID" value="ASIM_0000524001-mRNA-1"/>
    <property type="gene ID" value="ASIM_0000524001"/>
</dbReference>
<evidence type="ECO:0000313" key="3">
    <source>
        <dbReference type="WBParaSite" id="ASIM_0000524001-mRNA-1"/>
    </source>
</evidence>
<name>A0A0M3JCB0_ANISI</name>
<dbReference type="EMBL" id="UYRR01009463">
    <property type="protein sequence ID" value="VDK24909.1"/>
    <property type="molecule type" value="Genomic_DNA"/>
</dbReference>
<proteinExistence type="predicted"/>
<evidence type="ECO:0000313" key="2">
    <source>
        <dbReference type="Proteomes" id="UP000267096"/>
    </source>
</evidence>
<reference evidence="3" key="1">
    <citation type="submission" date="2017-02" db="UniProtKB">
        <authorList>
            <consortium name="WormBaseParasite"/>
        </authorList>
    </citation>
    <scope>IDENTIFICATION</scope>
</reference>